<dbReference type="RefSeq" id="WP_076784252.1">
    <property type="nucleotide sequence ID" value="NZ_FTPU01000043.1"/>
</dbReference>
<proteinExistence type="predicted"/>
<dbReference type="Gene3D" id="3.60.20.10">
    <property type="entry name" value="Glutamine Phosphoribosylpyrophosphate, subunit 1, domain 1"/>
    <property type="match status" value="1"/>
</dbReference>
<dbReference type="InterPro" id="IPR017932">
    <property type="entry name" value="GATase_2_dom"/>
</dbReference>
<dbReference type="InterPro" id="IPR006005">
    <property type="entry name" value="Glut_synth_ssu1"/>
</dbReference>
<feature type="domain" description="Glutamine amidotransferase type-2" evidence="1">
    <location>
        <begin position="15"/>
        <end position="591"/>
    </location>
</feature>
<dbReference type="Pfam" id="PF07992">
    <property type="entry name" value="Pyr_redox_2"/>
    <property type="match status" value="1"/>
</dbReference>
<keyword evidence="3" id="KW-1185">Reference proteome</keyword>
<dbReference type="STRING" id="1121284.SAMN05660493_02892"/>
<dbReference type="SUPFAM" id="SSF46548">
    <property type="entry name" value="alpha-helical ferredoxin"/>
    <property type="match status" value="1"/>
</dbReference>
<dbReference type="Gene3D" id="3.50.50.60">
    <property type="entry name" value="FAD/NAD(P)-binding domain"/>
    <property type="match status" value="2"/>
</dbReference>
<dbReference type="InterPro" id="IPR023753">
    <property type="entry name" value="FAD/NAD-binding_dom"/>
</dbReference>
<dbReference type="GO" id="GO:0016639">
    <property type="term" value="F:oxidoreductase activity, acting on the CH-NH2 group of donors, NAD or NADP as acceptor"/>
    <property type="evidence" value="ECO:0007669"/>
    <property type="project" value="InterPro"/>
</dbReference>
<organism evidence="2 3">
    <name type="scientific">Epilithonimonas bovis DSM 19482</name>
    <dbReference type="NCBI Taxonomy" id="1121284"/>
    <lineage>
        <taxon>Bacteria</taxon>
        <taxon>Pseudomonadati</taxon>
        <taxon>Bacteroidota</taxon>
        <taxon>Flavobacteriia</taxon>
        <taxon>Flavobacteriales</taxon>
        <taxon>Weeksellaceae</taxon>
        <taxon>Chryseobacterium group</taxon>
        <taxon>Epilithonimonas</taxon>
    </lineage>
</organism>
<dbReference type="AlphaFoldDB" id="A0A1U7PX78"/>
<dbReference type="InterPro" id="IPR036188">
    <property type="entry name" value="FAD/NAD-bd_sf"/>
</dbReference>
<reference evidence="3" key="1">
    <citation type="submission" date="2016-10" db="EMBL/GenBank/DDBJ databases">
        <authorList>
            <person name="Varghese N."/>
            <person name="Submissions S."/>
        </authorList>
    </citation>
    <scope>NUCLEOTIDE SEQUENCE [LARGE SCALE GENOMIC DNA]</scope>
    <source>
        <strain evidence="3">DSM 19482</strain>
    </source>
</reference>
<dbReference type="GO" id="GO:0006537">
    <property type="term" value="P:glutamate biosynthetic process"/>
    <property type="evidence" value="ECO:0007669"/>
    <property type="project" value="InterPro"/>
</dbReference>
<dbReference type="Proteomes" id="UP000187261">
    <property type="component" value="Unassembled WGS sequence"/>
</dbReference>
<dbReference type="InterPro" id="IPR051394">
    <property type="entry name" value="Glutamate_Synthase"/>
</dbReference>
<dbReference type="OrthoDB" id="9803192at2"/>
<dbReference type="PROSITE" id="PS51278">
    <property type="entry name" value="GATASE_TYPE_2"/>
    <property type="match status" value="1"/>
</dbReference>
<dbReference type="SUPFAM" id="SSF56235">
    <property type="entry name" value="N-terminal nucleophile aminohydrolases (Ntn hydrolases)"/>
    <property type="match status" value="1"/>
</dbReference>
<dbReference type="Pfam" id="PF00310">
    <property type="entry name" value="GATase_2"/>
    <property type="match status" value="1"/>
</dbReference>
<dbReference type="EMBL" id="FTPU01000043">
    <property type="protein sequence ID" value="SIT98156.1"/>
    <property type="molecule type" value="Genomic_DNA"/>
</dbReference>
<evidence type="ECO:0000313" key="2">
    <source>
        <dbReference type="EMBL" id="SIT98156.1"/>
    </source>
</evidence>
<evidence type="ECO:0000259" key="1">
    <source>
        <dbReference type="PROSITE" id="PS51278"/>
    </source>
</evidence>
<dbReference type="PANTHER" id="PTHR43100">
    <property type="entry name" value="GLUTAMATE SYNTHASE [NADPH] SMALL CHAIN"/>
    <property type="match status" value="1"/>
</dbReference>
<name>A0A1U7PX78_9FLAO</name>
<protein>
    <submittedName>
        <fullName evidence="2">Glutamate synthases, NADH/NADPH, small subunit</fullName>
    </submittedName>
</protein>
<dbReference type="PANTHER" id="PTHR43100:SF1">
    <property type="entry name" value="GLUTAMATE SYNTHASE [NADPH] SMALL CHAIN"/>
    <property type="match status" value="1"/>
</dbReference>
<dbReference type="SUPFAM" id="SSF51971">
    <property type="entry name" value="Nucleotide-binding domain"/>
    <property type="match status" value="2"/>
</dbReference>
<accession>A0A1U7PX78</accession>
<gene>
    <name evidence="2" type="ORF">SAMN05660493_02892</name>
</gene>
<evidence type="ECO:0000313" key="3">
    <source>
        <dbReference type="Proteomes" id="UP000187261"/>
    </source>
</evidence>
<dbReference type="InterPro" id="IPR029055">
    <property type="entry name" value="Ntn_hydrolases_N"/>
</dbReference>
<dbReference type="PRINTS" id="PR00419">
    <property type="entry name" value="ADXRDTASE"/>
</dbReference>
<dbReference type="NCBIfam" id="TIGR01317">
    <property type="entry name" value="GOGAT_sm_gam"/>
    <property type="match status" value="1"/>
</dbReference>
<sequence length="591" mass="66091">MQLGLYDPSFEFDSCGVGFAANIKGVKSFKIVSDAITMLENMEHRGATGYESNTGDGAGLQIQIPHELLYDETLNFGFDLPNPNFYGVGMLFFPQNNFIREECKEIIAQSADKLGLKILGYRPVPVNNIDLGNLAKSVEPVMEMLFVERPFDVETDKDFERKLFVFRNYISHQITSVTSNDPIGFYVASFSCKKLIYILTSTNNFPEFTGRICPAPCEGACVLGINNLPVAIEEIEKNIIEIAFEQGFAKPRIPQYRTDKKVAVIGSGPAGLASAYQLNQAGHQVTVFERDSEIGGLLRFGIPDFKLNKNIVERRVQWMEQEGVEFRTNVNVGVNYSVEELNRNFDAVVLALGSTVPRDLMLPNRDAKGVHYAMDFLIQNNKKVSGIEFYEEELNVKGKKVVVIGGGDTGSDCIGTSNRQGAEVVYQIYYKPMQPTQRDETMPWPTMPMTLQVTSSHEEGCERKWSVNSKEFVKDENGNLTGVRLVEAEWTKDADGKWNLYTEKPNSAFVIECDYAFIALGYTHVEQKGLVEALDIHLDPKGNLIGNNKEFLTNQAKYFSCGDARKGQSLVVWAIAEGRDCAKKVDEFLKG</sequence>